<dbReference type="Proteomes" id="UP001177670">
    <property type="component" value="Unassembled WGS sequence"/>
</dbReference>
<name>A0AA40FKR5_9HYME</name>
<evidence type="ECO:0000313" key="3">
    <source>
        <dbReference type="Proteomes" id="UP001177670"/>
    </source>
</evidence>
<feature type="region of interest" description="Disordered" evidence="1">
    <location>
        <begin position="1"/>
        <end position="30"/>
    </location>
</feature>
<evidence type="ECO:0000313" key="2">
    <source>
        <dbReference type="EMBL" id="KAK1120909.1"/>
    </source>
</evidence>
<dbReference type="EMBL" id="JAHYIQ010000028">
    <property type="protein sequence ID" value="KAK1120909.1"/>
    <property type="molecule type" value="Genomic_DNA"/>
</dbReference>
<evidence type="ECO:0000256" key="1">
    <source>
        <dbReference type="SAM" id="MobiDB-lite"/>
    </source>
</evidence>
<feature type="compositionally biased region" description="Basic residues" evidence="1">
    <location>
        <begin position="1"/>
        <end position="12"/>
    </location>
</feature>
<keyword evidence="3" id="KW-1185">Reference proteome</keyword>
<accession>A0AA40FKR5</accession>
<gene>
    <name evidence="2" type="ORF">K0M31_010693</name>
</gene>
<protein>
    <submittedName>
        <fullName evidence="2">Uncharacterized protein</fullName>
    </submittedName>
</protein>
<sequence>MAQGHRKYRPTHPRSLGVIGEDKTPVSPGREVMDSKRITGVVFLFEEVEKHRKVFLEKKLSWNSKQAWKQLPLAPQKNRPSFIATAYRVRDIRQLLVQLLKLLDDSKVLLLQSLQSSTVTRSTTTKRLGKESSLLAKERE</sequence>
<reference evidence="2" key="1">
    <citation type="submission" date="2021-10" db="EMBL/GenBank/DDBJ databases">
        <title>Melipona bicolor Genome sequencing and assembly.</title>
        <authorList>
            <person name="Araujo N.S."/>
            <person name="Arias M.C."/>
        </authorList>
    </citation>
    <scope>NUCLEOTIDE SEQUENCE</scope>
    <source>
        <strain evidence="2">USP_2M_L1-L4_2017</strain>
        <tissue evidence="2">Whole body</tissue>
    </source>
</reference>
<dbReference type="AlphaFoldDB" id="A0AA40FKR5"/>
<organism evidence="2 3">
    <name type="scientific">Melipona bicolor</name>
    <dbReference type="NCBI Taxonomy" id="60889"/>
    <lineage>
        <taxon>Eukaryota</taxon>
        <taxon>Metazoa</taxon>
        <taxon>Ecdysozoa</taxon>
        <taxon>Arthropoda</taxon>
        <taxon>Hexapoda</taxon>
        <taxon>Insecta</taxon>
        <taxon>Pterygota</taxon>
        <taxon>Neoptera</taxon>
        <taxon>Endopterygota</taxon>
        <taxon>Hymenoptera</taxon>
        <taxon>Apocrita</taxon>
        <taxon>Aculeata</taxon>
        <taxon>Apoidea</taxon>
        <taxon>Anthophila</taxon>
        <taxon>Apidae</taxon>
        <taxon>Melipona</taxon>
    </lineage>
</organism>
<proteinExistence type="predicted"/>
<comment type="caution">
    <text evidence="2">The sequence shown here is derived from an EMBL/GenBank/DDBJ whole genome shotgun (WGS) entry which is preliminary data.</text>
</comment>